<comment type="caution">
    <text evidence="2">The sequence shown here is derived from an EMBL/GenBank/DDBJ whole genome shotgun (WGS) entry which is preliminary data.</text>
</comment>
<feature type="compositionally biased region" description="Low complexity" evidence="1">
    <location>
        <begin position="337"/>
        <end position="346"/>
    </location>
</feature>
<dbReference type="Proteomes" id="UP000621455">
    <property type="component" value="Unassembled WGS sequence"/>
</dbReference>
<evidence type="ECO:0000256" key="1">
    <source>
        <dbReference type="SAM" id="MobiDB-lite"/>
    </source>
</evidence>
<feature type="region of interest" description="Disordered" evidence="1">
    <location>
        <begin position="505"/>
        <end position="528"/>
    </location>
</feature>
<feature type="region of interest" description="Disordered" evidence="1">
    <location>
        <begin position="145"/>
        <end position="166"/>
    </location>
</feature>
<proteinExistence type="predicted"/>
<evidence type="ECO:0000313" key="3">
    <source>
        <dbReference type="Proteomes" id="UP000621455"/>
    </source>
</evidence>
<reference evidence="2 3" key="1">
    <citation type="submission" date="2019-10" db="EMBL/GenBank/DDBJ databases">
        <title>Taxonomy of Antarctic Massilia spp.: description of Massilia rubra sp. nov., Massilia aquatica sp. nov., Massilia mucilaginosa sp. nov., Massilia frigida sp. nov. isolated from streams, lakes and regoliths.</title>
        <authorList>
            <person name="Holochova P."/>
            <person name="Sedlacek I."/>
            <person name="Kralova S."/>
            <person name="Maslanova I."/>
            <person name="Busse H.-J."/>
            <person name="Stankova E."/>
            <person name="Vrbovska V."/>
            <person name="Kovarovic V."/>
            <person name="Bartak M."/>
            <person name="Svec P."/>
            <person name="Pantucek R."/>
        </authorList>
    </citation>
    <scope>NUCLEOTIDE SEQUENCE [LARGE SCALE GENOMIC DNA]</scope>
    <source>
        <strain evidence="2 3">CCM 8695</strain>
    </source>
</reference>
<dbReference type="EMBL" id="WHJG01000071">
    <property type="protein sequence ID" value="NHZ83966.1"/>
    <property type="molecule type" value="Genomic_DNA"/>
</dbReference>
<evidence type="ECO:0000313" key="2">
    <source>
        <dbReference type="EMBL" id="NHZ83966.1"/>
    </source>
</evidence>
<accession>A0ABX0NIU8</accession>
<feature type="compositionally biased region" description="Polar residues" evidence="1">
    <location>
        <begin position="150"/>
        <end position="164"/>
    </location>
</feature>
<dbReference type="Pfam" id="PF13665">
    <property type="entry name" value="Tox-PAAR-like"/>
    <property type="match status" value="1"/>
</dbReference>
<organism evidence="2 3">
    <name type="scientific">Massilia frigida</name>
    <dbReference type="NCBI Taxonomy" id="2609281"/>
    <lineage>
        <taxon>Bacteria</taxon>
        <taxon>Pseudomonadati</taxon>
        <taxon>Pseudomonadota</taxon>
        <taxon>Betaproteobacteria</taxon>
        <taxon>Burkholderiales</taxon>
        <taxon>Oxalobacteraceae</taxon>
        <taxon>Telluria group</taxon>
        <taxon>Massilia</taxon>
    </lineage>
</organism>
<sequence>MHGQRLPAESTMSNPIGARKNSNFKAISTAPSFNKTPVGSATPPLPYATFQDLGNSVGVVPSVKFNGDPAYVLRQSTQPSGKGDAVGVAKGVKSGTVTGEVKPTKGSTTVNVGGRPIVRKGDSCTMNGGNNPGIFCTTVVPSGASPKNAAGTSAPPTSAQTKPEQSMLDKVVDGARSAAKHYRENVSDVLHNAAADAMDKGGTIATAGGGAVLVGGGMALTGVGAAPGAVIAAGGTAVAAVGGGVSTVGGAVETFATGMDALADFAIDGKVPNVTGMATAYAERVIMSKVEKLTKFIPGFKAEAQAVKAEAKAAKVEVKGAAKTANNEVNARPAPPRAAGDGTTITSRRRSRGRCELRPYSEGCASGTPHHVVPDHCFKQPGESGEYYNGAIKHKDGLCICVQGPTKSTTVGGTSMKMKGLRLKDYYGQLADHGKIHARFDVLESALGARGDPKGTAKLGDLERTGANVVGKVTGCDAEDLRKQLRDFHGANGLGQDVKLRADPFGSVKNLDPSLMGKPRQGSGGSGR</sequence>
<name>A0ABX0NIU8_9BURK</name>
<dbReference type="Gene3D" id="2.60.200.60">
    <property type="match status" value="1"/>
</dbReference>
<protein>
    <submittedName>
        <fullName evidence="2">DUF4150 domain-containing protein</fullName>
    </submittedName>
</protein>
<gene>
    <name evidence="2" type="ORF">F2P44_32585</name>
</gene>
<dbReference type="CDD" id="cd14740">
    <property type="entry name" value="PAAR_4"/>
    <property type="match status" value="1"/>
</dbReference>
<feature type="region of interest" description="Disordered" evidence="1">
    <location>
        <begin position="329"/>
        <end position="352"/>
    </location>
</feature>
<keyword evidence="3" id="KW-1185">Reference proteome</keyword>